<protein>
    <submittedName>
        <fullName evidence="2">GCN5-related N-acetyltransferase</fullName>
    </submittedName>
</protein>
<name>A0A1Z4JEG0_LEPBY</name>
<dbReference type="PANTHER" id="PTHR47443:SF3">
    <property type="entry name" value="GCN5-RELATED N-ACETYLTRANSFERASE 4, CHLOROPLASTIC"/>
    <property type="match status" value="1"/>
</dbReference>
<keyword evidence="3" id="KW-1185">Reference proteome</keyword>
<dbReference type="Pfam" id="PF00583">
    <property type="entry name" value="Acetyltransf_1"/>
    <property type="match status" value="1"/>
</dbReference>
<dbReference type="Proteomes" id="UP000217895">
    <property type="component" value="Chromosome"/>
</dbReference>
<dbReference type="PROSITE" id="PS51186">
    <property type="entry name" value="GNAT"/>
    <property type="match status" value="1"/>
</dbReference>
<dbReference type="InterPro" id="IPR000182">
    <property type="entry name" value="GNAT_dom"/>
</dbReference>
<evidence type="ECO:0000259" key="1">
    <source>
        <dbReference type="PROSITE" id="PS51186"/>
    </source>
</evidence>
<proteinExistence type="predicted"/>
<sequence>MDYSSPTRYRIRAVQPQDLNEIAGILVDSFPLYPPFLPWLGAIIRVGIYEDLRSRARSMTSNYACLVAIDTTHRDELIVGTVEVGIRSANPWQPKTSQYIYLSNLAVREEFRRQGIAEQLLLACEPYVESWGYRQIYLHVLETNQAAKALYFKLGYRLEEIQLSWDWFLGKPRRMLLRKEMRSTHAREA</sequence>
<dbReference type="CDD" id="cd04301">
    <property type="entry name" value="NAT_SF"/>
    <property type="match status" value="1"/>
</dbReference>
<dbReference type="PANTHER" id="PTHR47443">
    <property type="entry name" value="ACYL-COA N-ACYLTRANSFERASES (NAT) SUPERFAMILY PROTEIN"/>
    <property type="match status" value="1"/>
</dbReference>
<reference evidence="2 3" key="1">
    <citation type="submission" date="2017-06" db="EMBL/GenBank/DDBJ databases">
        <title>Genome sequencing of cyanobaciteial culture collection at National Institute for Environmental Studies (NIES).</title>
        <authorList>
            <person name="Hirose Y."/>
            <person name="Shimura Y."/>
            <person name="Fujisawa T."/>
            <person name="Nakamura Y."/>
            <person name="Kawachi M."/>
        </authorList>
    </citation>
    <scope>NUCLEOTIDE SEQUENCE [LARGE SCALE GENOMIC DNA]</scope>
    <source>
        <strain evidence="2 3">NIES-2135</strain>
    </source>
</reference>
<dbReference type="EMBL" id="AP018203">
    <property type="protein sequence ID" value="BAY55043.1"/>
    <property type="molecule type" value="Genomic_DNA"/>
</dbReference>
<evidence type="ECO:0000313" key="2">
    <source>
        <dbReference type="EMBL" id="BAY55043.1"/>
    </source>
</evidence>
<dbReference type="SUPFAM" id="SSF55729">
    <property type="entry name" value="Acyl-CoA N-acyltransferases (Nat)"/>
    <property type="match status" value="1"/>
</dbReference>
<evidence type="ECO:0000313" key="3">
    <source>
        <dbReference type="Proteomes" id="UP000217895"/>
    </source>
</evidence>
<feature type="domain" description="N-acetyltransferase" evidence="1">
    <location>
        <begin position="9"/>
        <end position="180"/>
    </location>
</feature>
<dbReference type="GO" id="GO:0016747">
    <property type="term" value="F:acyltransferase activity, transferring groups other than amino-acyl groups"/>
    <property type="evidence" value="ECO:0007669"/>
    <property type="project" value="InterPro"/>
</dbReference>
<organism evidence="2 3">
    <name type="scientific">Leptolyngbya boryana NIES-2135</name>
    <dbReference type="NCBI Taxonomy" id="1973484"/>
    <lineage>
        <taxon>Bacteria</taxon>
        <taxon>Bacillati</taxon>
        <taxon>Cyanobacteriota</taxon>
        <taxon>Cyanophyceae</taxon>
        <taxon>Leptolyngbyales</taxon>
        <taxon>Leptolyngbyaceae</taxon>
        <taxon>Leptolyngbya group</taxon>
        <taxon>Leptolyngbya</taxon>
    </lineage>
</organism>
<dbReference type="Gene3D" id="3.40.630.30">
    <property type="match status" value="1"/>
</dbReference>
<accession>A0A1Z4JEG0</accession>
<gene>
    <name evidence="2" type="ORF">NIES2135_18640</name>
</gene>
<dbReference type="InterPro" id="IPR016181">
    <property type="entry name" value="Acyl_CoA_acyltransferase"/>
</dbReference>
<keyword evidence="2" id="KW-0808">Transferase</keyword>
<dbReference type="AlphaFoldDB" id="A0A1Z4JEG0"/>